<dbReference type="InterPro" id="IPR047817">
    <property type="entry name" value="ABC2_TM_bact-type"/>
</dbReference>
<evidence type="ECO:0000256" key="6">
    <source>
        <dbReference type="ARBA" id="ARBA00022989"/>
    </source>
</evidence>
<gene>
    <name evidence="10" type="ORF">MTR65_14200</name>
</gene>
<feature type="transmembrane region" description="Helical" evidence="8">
    <location>
        <begin position="296"/>
        <end position="313"/>
    </location>
</feature>
<keyword evidence="11" id="KW-1185">Reference proteome</keyword>
<reference evidence="10" key="1">
    <citation type="submission" date="2022-03" db="EMBL/GenBank/DDBJ databases">
        <title>Identification of a novel bacterium isolated from mangrove sediments.</title>
        <authorList>
            <person name="Pan X."/>
        </authorList>
    </citation>
    <scope>NUCLEOTIDE SEQUENCE</scope>
    <source>
        <strain evidence="10">B2637</strain>
    </source>
</reference>
<comment type="caution">
    <text evidence="10">The sequence shown here is derived from an EMBL/GenBank/DDBJ whole genome shotgun (WGS) entry which is preliminary data.</text>
</comment>
<keyword evidence="4" id="KW-1003">Cell membrane</keyword>
<dbReference type="PANTHER" id="PTHR30294:SF29">
    <property type="entry name" value="MULTIDRUG ABC TRANSPORTER PERMEASE YBHS-RELATED"/>
    <property type="match status" value="1"/>
</dbReference>
<evidence type="ECO:0000259" key="9">
    <source>
        <dbReference type="PROSITE" id="PS51012"/>
    </source>
</evidence>
<feature type="transmembrane region" description="Helical" evidence="8">
    <location>
        <begin position="182"/>
        <end position="206"/>
    </location>
</feature>
<feature type="transmembrane region" description="Helical" evidence="8">
    <location>
        <begin position="30"/>
        <end position="48"/>
    </location>
</feature>
<evidence type="ECO:0000256" key="2">
    <source>
        <dbReference type="ARBA" id="ARBA00007783"/>
    </source>
</evidence>
<dbReference type="Pfam" id="PF12698">
    <property type="entry name" value="ABC2_membrane_3"/>
    <property type="match status" value="1"/>
</dbReference>
<evidence type="ECO:0000256" key="8">
    <source>
        <dbReference type="SAM" id="Phobius"/>
    </source>
</evidence>
<dbReference type="RefSeq" id="WP_243801310.1">
    <property type="nucleotide sequence ID" value="NZ_JALHAT010000028.1"/>
</dbReference>
<dbReference type="PROSITE" id="PS51012">
    <property type="entry name" value="ABC_TM2"/>
    <property type="match status" value="1"/>
</dbReference>
<keyword evidence="5 8" id="KW-0812">Transmembrane</keyword>
<evidence type="ECO:0000256" key="4">
    <source>
        <dbReference type="ARBA" id="ARBA00022475"/>
    </source>
</evidence>
<evidence type="ECO:0000313" key="11">
    <source>
        <dbReference type="Proteomes" id="UP001162802"/>
    </source>
</evidence>
<accession>A0ABT0AF84</accession>
<evidence type="ECO:0000256" key="1">
    <source>
        <dbReference type="ARBA" id="ARBA00004651"/>
    </source>
</evidence>
<evidence type="ECO:0000256" key="7">
    <source>
        <dbReference type="ARBA" id="ARBA00023136"/>
    </source>
</evidence>
<evidence type="ECO:0000256" key="3">
    <source>
        <dbReference type="ARBA" id="ARBA00022448"/>
    </source>
</evidence>
<name>A0ABT0AF84_9SPHN</name>
<proteinExistence type="inferred from homology"/>
<comment type="similarity">
    <text evidence="2">Belongs to the ABC-2 integral membrane protein family.</text>
</comment>
<sequence>MSATGSGFVQRLTALVRKEMRQMVRDRSNLLVGFLLPLALILLFGYGLSFDVRNAPVAVVIDTPSVAAREVVSGLEGSRYLAPRRVTTMAEAEHLLGDGRVDAIVHLPVDFARRYAAGRARVQIVLNGIDSVTASTLEAYLSGSISKTLEHRVDRGEGGLSGAGQVEIVQRVWFNETSNSTWYLVPGLVVLIMTLVGAFLTSLLVAREWERGTLESLFVTPVRPLEIVLAKLAPYILVGLVDLAMCLVAARVLFDVPIRGSLLAVLVSSTMYLIVSLLLGLWISGATRNQFAASQVALLTSFMPAMMLSGFVFDLRNVPLGVEIAAQIVPATHFMTLIKTLFLAGTDWAMVARSCAILGGYALLLTFLTRRTVRKRLD</sequence>
<feature type="domain" description="ABC transmembrane type-2" evidence="9">
    <location>
        <begin position="130"/>
        <end position="376"/>
    </location>
</feature>
<feature type="transmembrane region" description="Helical" evidence="8">
    <location>
        <begin position="227"/>
        <end position="250"/>
    </location>
</feature>
<dbReference type="EMBL" id="JALHAT010000028">
    <property type="protein sequence ID" value="MCJ1961842.1"/>
    <property type="molecule type" value="Genomic_DNA"/>
</dbReference>
<organism evidence="10 11">
    <name type="scientific">Novosphingobium mangrovi</name>
    <name type="common">ex Hu et al. 2023</name>
    <dbReference type="NCBI Taxonomy" id="2930094"/>
    <lineage>
        <taxon>Bacteria</taxon>
        <taxon>Pseudomonadati</taxon>
        <taxon>Pseudomonadota</taxon>
        <taxon>Alphaproteobacteria</taxon>
        <taxon>Sphingomonadales</taxon>
        <taxon>Sphingomonadaceae</taxon>
        <taxon>Novosphingobium</taxon>
    </lineage>
</organism>
<comment type="subcellular location">
    <subcellularLocation>
        <location evidence="1">Cell membrane</location>
        <topology evidence="1">Multi-pass membrane protein</topology>
    </subcellularLocation>
</comment>
<feature type="transmembrane region" description="Helical" evidence="8">
    <location>
        <begin position="348"/>
        <end position="368"/>
    </location>
</feature>
<dbReference type="Proteomes" id="UP001162802">
    <property type="component" value="Unassembled WGS sequence"/>
</dbReference>
<evidence type="ECO:0000313" key="10">
    <source>
        <dbReference type="EMBL" id="MCJ1961842.1"/>
    </source>
</evidence>
<keyword evidence="3" id="KW-0813">Transport</keyword>
<evidence type="ECO:0000256" key="5">
    <source>
        <dbReference type="ARBA" id="ARBA00022692"/>
    </source>
</evidence>
<dbReference type="InterPro" id="IPR013525">
    <property type="entry name" value="ABC2_TM"/>
</dbReference>
<dbReference type="PANTHER" id="PTHR30294">
    <property type="entry name" value="MEMBRANE COMPONENT OF ABC TRANSPORTER YHHJ-RELATED"/>
    <property type="match status" value="1"/>
</dbReference>
<feature type="transmembrane region" description="Helical" evidence="8">
    <location>
        <begin position="262"/>
        <end position="284"/>
    </location>
</feature>
<keyword evidence="7 8" id="KW-0472">Membrane</keyword>
<dbReference type="InterPro" id="IPR051449">
    <property type="entry name" value="ABC-2_transporter_component"/>
</dbReference>
<protein>
    <submittedName>
        <fullName evidence="10">ABC transporter permease</fullName>
    </submittedName>
</protein>
<keyword evidence="6 8" id="KW-1133">Transmembrane helix</keyword>